<keyword evidence="3" id="KW-1185">Reference proteome</keyword>
<feature type="region of interest" description="Disordered" evidence="1">
    <location>
        <begin position="608"/>
        <end position="637"/>
    </location>
</feature>
<reference evidence="2 3" key="1">
    <citation type="journal article" date="2019" name="PLoS ONE">
        <title>Pup mortality in New Zealand sea lions (Phocarctos hookeri) at Enderby Island, Auckland Islands, 2013-18.</title>
        <authorList>
            <person name="Michael S.A."/>
            <person name="Hayman D.T.S."/>
            <person name="Gray R."/>
            <person name="Zhang J."/>
            <person name="Rogers L."/>
            <person name="Roe W.D."/>
        </authorList>
    </citation>
    <scope>NUCLEOTIDE SEQUENCE [LARGE SCALE GENOMIC DNA]</scope>
    <source>
        <strain evidence="2 3">SM868</strain>
    </source>
</reference>
<feature type="compositionally biased region" description="Basic and acidic residues" evidence="1">
    <location>
        <begin position="225"/>
        <end position="234"/>
    </location>
</feature>
<dbReference type="AlphaFoldDB" id="A0A844M051"/>
<gene>
    <name evidence="2" type="ORF">GB996_06030</name>
</gene>
<evidence type="ECO:0000313" key="3">
    <source>
        <dbReference type="Proteomes" id="UP000442109"/>
    </source>
</evidence>
<dbReference type="OrthoDB" id="6653820at2"/>
<comment type="caution">
    <text evidence="2">The sequence shown here is derived from an EMBL/GenBank/DDBJ whole genome shotgun (WGS) entry which is preliminary data.</text>
</comment>
<dbReference type="EMBL" id="WFKQ01000004">
    <property type="protein sequence ID" value="MUG32349.1"/>
    <property type="molecule type" value="Genomic_DNA"/>
</dbReference>
<dbReference type="RefSeq" id="WP_155587122.1">
    <property type="nucleotide sequence ID" value="NZ_WFKQ01000004.1"/>
</dbReference>
<feature type="region of interest" description="Disordered" evidence="1">
    <location>
        <begin position="208"/>
        <end position="237"/>
    </location>
</feature>
<accession>A0A844M051</accession>
<proteinExistence type="predicted"/>
<name>A0A844M051_9GAMM</name>
<protein>
    <submittedName>
        <fullName evidence="2">Uncharacterized protein</fullName>
    </submittedName>
</protein>
<evidence type="ECO:0000256" key="1">
    <source>
        <dbReference type="SAM" id="MobiDB-lite"/>
    </source>
</evidence>
<dbReference type="Proteomes" id="UP000442109">
    <property type="component" value="Unassembled WGS sequence"/>
</dbReference>
<feature type="compositionally biased region" description="Acidic residues" evidence="1">
    <location>
        <begin position="208"/>
        <end position="222"/>
    </location>
</feature>
<organism evidence="2 3">
    <name type="scientific">Psychrobacter sanguinis</name>
    <dbReference type="NCBI Taxonomy" id="861445"/>
    <lineage>
        <taxon>Bacteria</taxon>
        <taxon>Pseudomonadati</taxon>
        <taxon>Pseudomonadota</taxon>
        <taxon>Gammaproteobacteria</taxon>
        <taxon>Moraxellales</taxon>
        <taxon>Moraxellaceae</taxon>
        <taxon>Psychrobacter</taxon>
    </lineage>
</organism>
<feature type="compositionally biased region" description="Basic and acidic residues" evidence="1">
    <location>
        <begin position="618"/>
        <end position="637"/>
    </location>
</feature>
<sequence length="637" mass="69746">MAHRKGQPLPQRSLRADMKAGLCYRSSSTRHATLIGGICLSLMGCQSTAALSASAPANLIDFSVSDPALTQAQSKAFQHTLQRNQAAYQQLFDQSAFADSDTQAKNKLISALRQHLATEHVAVANARYHLTPFIAEGSIDAGADSLFNTVLDIIDYQNSHAEDEAYSEEEVTGDDVYYDEETNAYYYIDDAGEVTVIEEAAAAVAAADSDEDGYDSDADDGAADYADHAGHEEGSFLTRNNPKRMLATYEEMQAAKQDNAKSEAGIGGMGSLTALLSMSKKTPEQVAAANAYQYQYLTLNSVSQYKPAERRYNSVYSYDYAAPTVSGTIQLPFAIDFNNSRVSVDPSALMPLMALLDPENTPLPDQMISKTVDLGLPASITSQIPPAIIYDASIAAMQDSIAELDPELFSLIDIQNDDFAKQIGAAQGIKVYFGSKQSGELIGKIFKHISTALERYVDAHPEAYPDNHGLKNAIKKVQLYNKGYQSGDIGSLLQLIEAVVPISFNQVNYYYLDQAGHLLGKQQRINLGSDLIGMQSAMLNQIRYDHNSFSQHALTPLLEQSFGSKAPKSIDGNAWLQQIKLSKQKQSLAQAAREEYFYIDATCVTQDEGTDDDDYHEDEAHNDCHKDSYDKDSYGPQ</sequence>
<feature type="compositionally biased region" description="Acidic residues" evidence="1">
    <location>
        <begin position="608"/>
        <end position="617"/>
    </location>
</feature>
<evidence type="ECO:0000313" key="2">
    <source>
        <dbReference type="EMBL" id="MUG32349.1"/>
    </source>
</evidence>